<dbReference type="EMBL" id="LNXY01000032">
    <property type="protein sequence ID" value="KTC84364.1"/>
    <property type="molecule type" value="Genomic_DNA"/>
</dbReference>
<proteinExistence type="predicted"/>
<dbReference type="SUPFAM" id="SSF142921">
    <property type="entry name" value="WGR domain-like"/>
    <property type="match status" value="1"/>
</dbReference>
<gene>
    <name evidence="2" type="ORF">Ldro_2967</name>
</gene>
<feature type="domain" description="WGR" evidence="1">
    <location>
        <begin position="27"/>
        <end position="88"/>
    </location>
</feature>
<dbReference type="InterPro" id="IPR049809">
    <property type="entry name" value="YehF/YfeS-like_WGR"/>
</dbReference>
<dbReference type="OrthoDB" id="5649668at2"/>
<evidence type="ECO:0000313" key="2">
    <source>
        <dbReference type="EMBL" id="KTC84364.1"/>
    </source>
</evidence>
<dbReference type="RefSeq" id="WP_058497240.1">
    <property type="nucleotide sequence ID" value="NZ_CAAAIU010000023.1"/>
</dbReference>
<protein>
    <recommendedName>
        <fullName evidence="1">WGR domain-containing protein</fullName>
    </recommendedName>
</protein>
<dbReference type="PATRIC" id="fig|1212489.4.peg.3135"/>
<comment type="caution">
    <text evidence="2">The sequence shown here is derived from an EMBL/GenBank/DDBJ whole genome shotgun (WGS) entry which is preliminary data.</text>
</comment>
<evidence type="ECO:0000313" key="3">
    <source>
        <dbReference type="Proteomes" id="UP000054736"/>
    </source>
</evidence>
<dbReference type="Pfam" id="PF05406">
    <property type="entry name" value="WGR"/>
    <property type="match status" value="1"/>
</dbReference>
<dbReference type="STRING" id="1212489.Ldro_2967"/>
<dbReference type="AlphaFoldDB" id="A0A0W0SM32"/>
<reference evidence="2 3" key="1">
    <citation type="submission" date="2015-11" db="EMBL/GenBank/DDBJ databases">
        <title>Genomic analysis of 38 Legionella species identifies large and diverse effector repertoires.</title>
        <authorList>
            <person name="Burstein D."/>
            <person name="Amaro F."/>
            <person name="Zusman T."/>
            <person name="Lifshitz Z."/>
            <person name="Cohen O."/>
            <person name="Gilbert J.A."/>
            <person name="Pupko T."/>
            <person name="Shuman H.A."/>
            <person name="Segal G."/>
        </authorList>
    </citation>
    <scope>NUCLEOTIDE SEQUENCE [LARGE SCALE GENOMIC DNA]</scope>
    <source>
        <strain evidence="2 3">ATCC 700990</strain>
    </source>
</reference>
<name>A0A0W0SM32_9GAMM</name>
<dbReference type="InterPro" id="IPR036930">
    <property type="entry name" value="WGR_dom_sf"/>
</dbReference>
<evidence type="ECO:0000259" key="1">
    <source>
        <dbReference type="Pfam" id="PF05406"/>
    </source>
</evidence>
<accession>A0A0W0SM32</accession>
<keyword evidence="3" id="KW-1185">Reference proteome</keyword>
<dbReference type="CDD" id="cd07996">
    <property type="entry name" value="WGR_MMR_like"/>
    <property type="match status" value="1"/>
</dbReference>
<organism evidence="2 3">
    <name type="scientific">Legionella drozanskii LLAP-1</name>
    <dbReference type="NCBI Taxonomy" id="1212489"/>
    <lineage>
        <taxon>Bacteria</taxon>
        <taxon>Pseudomonadati</taxon>
        <taxon>Pseudomonadota</taxon>
        <taxon>Gammaproteobacteria</taxon>
        <taxon>Legionellales</taxon>
        <taxon>Legionellaceae</taxon>
        <taxon>Legionella</taxon>
    </lineage>
</organism>
<sequence length="166" mass="19916">MLYLFSPFWFKHLLLNIEPYHYLRFEKDSRYYELRLTQDLLNDWILITSNGRIKSKLGQSRTQAFNTFGEALTQLYSAIKLRHQRQYNIARYLIEDLIYFFILLHHASHFASKRKGDKERKKSTSLIVNKNKWIMKTTMCSKLVSFFNEIINANRIIFNLVVLDLA</sequence>
<dbReference type="InterPro" id="IPR008893">
    <property type="entry name" value="WGR_domain"/>
</dbReference>
<dbReference type="Proteomes" id="UP000054736">
    <property type="component" value="Unassembled WGS sequence"/>
</dbReference>